<protein>
    <submittedName>
        <fullName evidence="1">Uncharacterized protein</fullName>
    </submittedName>
</protein>
<proteinExistence type="predicted"/>
<accession>A0A8B6BPF4</accession>
<gene>
    <name evidence="1" type="ORF">MGAL_10B082717</name>
</gene>
<dbReference type="Proteomes" id="UP000596742">
    <property type="component" value="Unassembled WGS sequence"/>
</dbReference>
<sequence>MMTQLVISVEDRRCIEQTGDRQDVKEQTLLDIVKRRGEPNISVCIGIIQQHSCYEDHINTLKSHLLNNTPMLATIKIPARVVRVVNMIICRHIKYYMFTLERKHENKRGYTGLHEDTREYTGLHKDNV</sequence>
<reference evidence="1" key="1">
    <citation type="submission" date="2018-11" db="EMBL/GenBank/DDBJ databases">
        <authorList>
            <person name="Alioto T."/>
            <person name="Alioto T."/>
        </authorList>
    </citation>
    <scope>NUCLEOTIDE SEQUENCE</scope>
</reference>
<keyword evidence="2" id="KW-1185">Reference proteome</keyword>
<dbReference type="AlphaFoldDB" id="A0A8B6BPF4"/>
<name>A0A8B6BPF4_MYTGA</name>
<dbReference type="EMBL" id="UYJE01000487">
    <property type="protein sequence ID" value="VDH93684.1"/>
    <property type="molecule type" value="Genomic_DNA"/>
</dbReference>
<comment type="caution">
    <text evidence="1">The sequence shown here is derived from an EMBL/GenBank/DDBJ whole genome shotgun (WGS) entry which is preliminary data.</text>
</comment>
<organism evidence="1 2">
    <name type="scientific">Mytilus galloprovincialis</name>
    <name type="common">Mediterranean mussel</name>
    <dbReference type="NCBI Taxonomy" id="29158"/>
    <lineage>
        <taxon>Eukaryota</taxon>
        <taxon>Metazoa</taxon>
        <taxon>Spiralia</taxon>
        <taxon>Lophotrochozoa</taxon>
        <taxon>Mollusca</taxon>
        <taxon>Bivalvia</taxon>
        <taxon>Autobranchia</taxon>
        <taxon>Pteriomorphia</taxon>
        <taxon>Mytilida</taxon>
        <taxon>Mytiloidea</taxon>
        <taxon>Mytilidae</taxon>
        <taxon>Mytilinae</taxon>
        <taxon>Mytilus</taxon>
    </lineage>
</organism>
<evidence type="ECO:0000313" key="2">
    <source>
        <dbReference type="Proteomes" id="UP000596742"/>
    </source>
</evidence>
<evidence type="ECO:0000313" key="1">
    <source>
        <dbReference type="EMBL" id="VDH93684.1"/>
    </source>
</evidence>